<feature type="non-terminal residue" evidence="17">
    <location>
        <position position="1"/>
    </location>
</feature>
<keyword evidence="11" id="KW-0648">Protein biosynthesis</keyword>
<dbReference type="InterPro" id="IPR008829">
    <property type="entry name" value="SepSecS/SepCysS"/>
</dbReference>
<organism evidence="17 18">
    <name type="scientific">Perkinsus chesapeaki</name>
    <name type="common">Clam parasite</name>
    <name type="synonym">Perkinsus andrewsi</name>
    <dbReference type="NCBI Taxonomy" id="330153"/>
    <lineage>
        <taxon>Eukaryota</taxon>
        <taxon>Sar</taxon>
        <taxon>Alveolata</taxon>
        <taxon>Perkinsozoa</taxon>
        <taxon>Perkinsea</taxon>
        <taxon>Perkinsida</taxon>
        <taxon>Perkinsidae</taxon>
        <taxon>Perkinsus</taxon>
    </lineage>
</organism>
<gene>
    <name evidence="17" type="ORF">FOL47_011385</name>
</gene>
<evidence type="ECO:0000256" key="6">
    <source>
        <dbReference type="ARBA" id="ARBA00021963"/>
    </source>
</evidence>
<dbReference type="Proteomes" id="UP000591131">
    <property type="component" value="Unassembled WGS sequence"/>
</dbReference>
<dbReference type="InterPro" id="IPR019872">
    <property type="entry name" value="Sec-tRNA_Se_transferase"/>
</dbReference>
<evidence type="ECO:0000256" key="8">
    <source>
        <dbReference type="ARBA" id="ARBA00022679"/>
    </source>
</evidence>
<comment type="function">
    <text evidence="2">Converts O-phosphoseryl-tRNA(Sec) to selenocysteinyl-tRNA(Sec) required for selenoprotein biosynthesis.</text>
</comment>
<evidence type="ECO:0000256" key="11">
    <source>
        <dbReference type="ARBA" id="ARBA00022917"/>
    </source>
</evidence>
<keyword evidence="8" id="KW-0808">Transferase</keyword>
<evidence type="ECO:0000256" key="13">
    <source>
        <dbReference type="ARBA" id="ARBA00030669"/>
    </source>
</evidence>
<protein>
    <recommendedName>
        <fullName evidence="6">O-phosphoseryl-tRNA(Sec) selenium transferase</fullName>
        <ecNumber evidence="5">2.9.1.2</ecNumber>
    </recommendedName>
    <alternativeName>
        <fullName evidence="13">Selenocysteine synthase</fullName>
    </alternativeName>
    <alternativeName>
        <fullName evidence="14">Selenocysteinyl-tRNA(Sec) synthase</fullName>
    </alternativeName>
    <alternativeName>
        <fullName evidence="15">Sep-tRNA:Sec-tRNA synthase</fullName>
    </alternativeName>
</protein>
<comment type="caution">
    <text evidence="17">The sequence shown here is derived from an EMBL/GenBank/DDBJ whole genome shotgun (WGS) entry which is preliminary data.</text>
</comment>
<comment type="catalytic activity">
    <reaction evidence="16">
        <text>O-phospho-L-seryl-tRNA(Sec) + selenophosphate + H2O = L-selenocysteinyl-tRNA(Sec) + 2 phosphate</text>
        <dbReference type="Rhea" id="RHEA:25041"/>
        <dbReference type="Rhea" id="RHEA-COMP:9743"/>
        <dbReference type="Rhea" id="RHEA-COMP:9947"/>
        <dbReference type="ChEBI" id="CHEBI:15377"/>
        <dbReference type="ChEBI" id="CHEBI:16144"/>
        <dbReference type="ChEBI" id="CHEBI:43474"/>
        <dbReference type="ChEBI" id="CHEBI:78551"/>
        <dbReference type="ChEBI" id="CHEBI:78573"/>
        <dbReference type="EC" id="2.9.1.2"/>
    </reaction>
</comment>
<name>A0A7J6KXI0_PERCH</name>
<dbReference type="GO" id="GO:0098621">
    <property type="term" value="F:O-phosphoseryl-tRNA(Sec) selenium transferase activity"/>
    <property type="evidence" value="ECO:0007669"/>
    <property type="project" value="UniProtKB-EC"/>
</dbReference>
<dbReference type="InterPro" id="IPR015424">
    <property type="entry name" value="PyrdxlP-dep_Trfase"/>
</dbReference>
<dbReference type="GO" id="GO:0001514">
    <property type="term" value="P:selenocysteine incorporation"/>
    <property type="evidence" value="ECO:0007669"/>
    <property type="project" value="TreeGrafter"/>
</dbReference>
<dbReference type="UniPathway" id="UPA00906">
    <property type="reaction ID" value="UER00898"/>
</dbReference>
<evidence type="ECO:0000256" key="2">
    <source>
        <dbReference type="ARBA" id="ARBA00002552"/>
    </source>
</evidence>
<comment type="pathway">
    <text evidence="3">Aminoacyl-tRNA biosynthesis; selenocysteinyl-tRNA(Sec) biosynthesis; selenocysteinyl-tRNA(Sec) from L-seryl-tRNA(Sec) (archaeal/eukaryal route): step 2/2.</text>
</comment>
<comment type="similarity">
    <text evidence="4">Belongs to the SepSecS family.</text>
</comment>
<dbReference type="InterPro" id="IPR015421">
    <property type="entry name" value="PyrdxlP-dep_Trfase_major"/>
</dbReference>
<evidence type="ECO:0000256" key="5">
    <source>
        <dbReference type="ARBA" id="ARBA00012464"/>
    </source>
</evidence>
<keyword evidence="7" id="KW-0820">tRNA-binding</keyword>
<dbReference type="SUPFAM" id="SSF53383">
    <property type="entry name" value="PLP-dependent transferases"/>
    <property type="match status" value="1"/>
</dbReference>
<evidence type="ECO:0000256" key="9">
    <source>
        <dbReference type="ARBA" id="ARBA00022884"/>
    </source>
</evidence>
<evidence type="ECO:0000256" key="15">
    <source>
        <dbReference type="ARBA" id="ARBA00032693"/>
    </source>
</evidence>
<evidence type="ECO:0000256" key="14">
    <source>
        <dbReference type="ARBA" id="ARBA00032048"/>
    </source>
</evidence>
<evidence type="ECO:0000313" key="17">
    <source>
        <dbReference type="EMBL" id="KAF4651870.1"/>
    </source>
</evidence>
<dbReference type="Gene3D" id="3.40.640.10">
    <property type="entry name" value="Type I PLP-dependent aspartate aminotransferase-like (Major domain)"/>
    <property type="match status" value="1"/>
</dbReference>
<comment type="cofactor">
    <cofactor evidence="1">
        <name>pyridoxal 5'-phosphate</name>
        <dbReference type="ChEBI" id="CHEBI:597326"/>
    </cofactor>
</comment>
<keyword evidence="9" id="KW-0694">RNA-binding</keyword>
<proteinExistence type="inferred from homology"/>
<dbReference type="NCBIfam" id="TIGR03531">
    <property type="entry name" value="selenium_SpcS"/>
    <property type="match status" value="1"/>
</dbReference>
<dbReference type="GO" id="GO:0001717">
    <property type="term" value="P:conversion of seryl-tRNAsec to selenocys-tRNAsec"/>
    <property type="evidence" value="ECO:0007669"/>
    <property type="project" value="InterPro"/>
</dbReference>
<accession>A0A7J6KXI0</accession>
<evidence type="ECO:0000256" key="1">
    <source>
        <dbReference type="ARBA" id="ARBA00001933"/>
    </source>
</evidence>
<reference evidence="17 18" key="1">
    <citation type="submission" date="2020-04" db="EMBL/GenBank/DDBJ databases">
        <title>Perkinsus chesapeaki whole genome sequence.</title>
        <authorList>
            <person name="Bogema D.R."/>
        </authorList>
    </citation>
    <scope>NUCLEOTIDE SEQUENCE [LARGE SCALE GENOMIC DNA]</scope>
    <source>
        <strain evidence="17">ATCC PRA-425</strain>
    </source>
</reference>
<dbReference type="OrthoDB" id="10263545at2759"/>
<dbReference type="PANTHER" id="PTHR12944">
    <property type="entry name" value="SOLUBLE LIVER ANTIGEN/LIVER PANCREAS ANTIGEN"/>
    <property type="match status" value="1"/>
</dbReference>
<dbReference type="EMBL" id="JAAPAO010000994">
    <property type="protein sequence ID" value="KAF4651870.1"/>
    <property type="molecule type" value="Genomic_DNA"/>
</dbReference>
<evidence type="ECO:0000256" key="12">
    <source>
        <dbReference type="ARBA" id="ARBA00023266"/>
    </source>
</evidence>
<evidence type="ECO:0000256" key="16">
    <source>
        <dbReference type="ARBA" id="ARBA00048808"/>
    </source>
</evidence>
<sequence length="269" mass="29072">HSEARLVSSLLSQRRLPSEPWTEQEIRSFLLNISSWDTNNFKDNIGVGEREGRYVSNLVYERNFGLMHGIGRSGDIAAVQPKAAGSSLILRLTRYLVADAIRLAGIPSLVNDVSKGSPCLLPVATGMAITLVLLAVMKRQKLVHSSAKYVVWSRIDQKSCLKAMQLAGLEVVSVDQKPSDSPNEQGLVTDVDAIREKVLSLGGADSVVAIIGTTSTFAPRSPDDIPALGRIAKEFDVPLVVNNAYGLQCTKCCSLIEEANRAKDSRAGI</sequence>
<keyword evidence="18" id="KW-1185">Reference proteome</keyword>
<evidence type="ECO:0000256" key="4">
    <source>
        <dbReference type="ARBA" id="ARBA00007037"/>
    </source>
</evidence>
<dbReference type="GO" id="GO:0000049">
    <property type="term" value="F:tRNA binding"/>
    <property type="evidence" value="ECO:0007669"/>
    <property type="project" value="UniProtKB-KW"/>
</dbReference>
<evidence type="ECO:0000256" key="7">
    <source>
        <dbReference type="ARBA" id="ARBA00022555"/>
    </source>
</evidence>
<evidence type="ECO:0000313" key="18">
    <source>
        <dbReference type="Proteomes" id="UP000591131"/>
    </source>
</evidence>
<keyword evidence="12" id="KW-0711">Selenium</keyword>
<evidence type="ECO:0000256" key="3">
    <source>
        <dbReference type="ARBA" id="ARBA00004822"/>
    </source>
</evidence>
<dbReference type="Pfam" id="PF05889">
    <property type="entry name" value="SepSecS"/>
    <property type="match status" value="1"/>
</dbReference>
<dbReference type="EC" id="2.9.1.2" evidence="5"/>
<keyword evidence="10" id="KW-0663">Pyridoxal phosphate</keyword>
<evidence type="ECO:0000256" key="10">
    <source>
        <dbReference type="ARBA" id="ARBA00022898"/>
    </source>
</evidence>
<dbReference type="PANTHER" id="PTHR12944:SF2">
    <property type="entry name" value="O-PHOSPHOSERYL-TRNA(SEC) SELENIUM TRANSFERASE"/>
    <property type="match status" value="1"/>
</dbReference>
<dbReference type="AlphaFoldDB" id="A0A7J6KXI0"/>